<dbReference type="InterPro" id="IPR043129">
    <property type="entry name" value="ATPase_NBD"/>
</dbReference>
<dbReference type="AlphaFoldDB" id="A0A8B6DLJ0"/>
<dbReference type="InterPro" id="IPR001506">
    <property type="entry name" value="Peptidase_M12A"/>
</dbReference>
<dbReference type="Gene3D" id="3.40.390.10">
    <property type="entry name" value="Collagenase (Catalytic Domain)"/>
    <property type="match status" value="1"/>
</dbReference>
<dbReference type="InterPro" id="IPR024079">
    <property type="entry name" value="MetalloPept_cat_dom_sf"/>
</dbReference>
<feature type="domain" description="Peptidase metallopeptidase" evidence="1">
    <location>
        <begin position="321"/>
        <end position="460"/>
    </location>
</feature>
<dbReference type="Proteomes" id="UP000596742">
    <property type="component" value="Unassembled WGS sequence"/>
</dbReference>
<dbReference type="SUPFAM" id="SSF53067">
    <property type="entry name" value="Actin-like ATPase domain"/>
    <property type="match status" value="1"/>
</dbReference>
<proteinExistence type="predicted"/>
<dbReference type="SMART" id="SM00235">
    <property type="entry name" value="ZnMc"/>
    <property type="match status" value="1"/>
</dbReference>
<dbReference type="PANTHER" id="PTHR14187">
    <property type="entry name" value="ALPHA KINASE/ELONGATION FACTOR 2 KINASE"/>
    <property type="match status" value="1"/>
</dbReference>
<name>A0A8B6DLJ0_MYTGA</name>
<accession>A0A8B6DLJ0</accession>
<reference evidence="2" key="1">
    <citation type="submission" date="2018-11" db="EMBL/GenBank/DDBJ databases">
        <authorList>
            <person name="Alioto T."/>
            <person name="Alioto T."/>
        </authorList>
    </citation>
    <scope>NUCLEOTIDE SEQUENCE</scope>
</reference>
<dbReference type="SUPFAM" id="SSF55486">
    <property type="entry name" value="Metalloproteases ('zincins'), catalytic domain"/>
    <property type="match status" value="1"/>
</dbReference>
<evidence type="ECO:0000313" key="2">
    <source>
        <dbReference type="EMBL" id="VDI22143.1"/>
    </source>
</evidence>
<evidence type="ECO:0000259" key="1">
    <source>
        <dbReference type="SMART" id="SM00235"/>
    </source>
</evidence>
<sequence length="661" mass="76304">MEREHFKDYLDLLTGFEASKRTFTADNEISITVPNQTLDLLCKRYFQKDFSTVLESTYPKNLISIRFNKMRIDKELSKSIFDKAINRILELLQELFAHFDFQTAELIFLVGGFSECKLVQVAIKDSFPKKTILVSEQTDFATLKGAVLYGHNNEKCADEDIIDNFDKTKRPSPPLFTEDSEELPTHISFLPINEDIIDNFDYTKRSPPPLFTEDPEGVLSPGISKTAKETCETVLAGFKMTTTDNILKHGRIDMGCYCYTENAATMKTEIKRNKTHWQNKATPEAFRLSDVKGLLEAIEEKNYTEILKIFYRLQHQYTLNEENKPVEIPVYIYRRQLENTWLREIKNAITSINDVTPGINLYETKDINRSKIHIGVHEDEDPTVACTMYGSIKELPTEYKPFIHLGSKWDVNQMKGTSIHELMHALGFHHEMQRLDREMYLHMDVVKKPDQNYDEIAYKILTRFDPFSVMLYPEDNEMWRKAGDPIWNLKKTQDQCQELSELDKVALNVKFQPCINKSINYLPQLSIHTGMLYCGRQVMLNHNQVGKATTDGFCGPDNWANCASCRVILKIKDKDNQSKDIPKLEECRQKGKWQGLSGLFYCGNTDEKFATDLKHVESDGICGPDTGIPCTECGNELYNGYTIESCDSYFKIKEKRRCVLQ</sequence>
<dbReference type="OrthoDB" id="6041438at2759"/>
<protein>
    <recommendedName>
        <fullName evidence="1">Peptidase metallopeptidase domain-containing protein</fullName>
    </recommendedName>
</protein>
<dbReference type="GO" id="GO:0004222">
    <property type="term" value="F:metalloendopeptidase activity"/>
    <property type="evidence" value="ECO:0007669"/>
    <property type="project" value="InterPro"/>
</dbReference>
<dbReference type="EMBL" id="UYJE01003753">
    <property type="protein sequence ID" value="VDI22143.1"/>
    <property type="molecule type" value="Genomic_DNA"/>
</dbReference>
<dbReference type="GO" id="GO:0008270">
    <property type="term" value="F:zinc ion binding"/>
    <property type="evidence" value="ECO:0007669"/>
    <property type="project" value="InterPro"/>
</dbReference>
<dbReference type="Pfam" id="PF01400">
    <property type="entry name" value="Astacin"/>
    <property type="match status" value="1"/>
</dbReference>
<dbReference type="InterPro" id="IPR006026">
    <property type="entry name" value="Peptidase_Metallo"/>
</dbReference>
<gene>
    <name evidence="2" type="ORF">MGAL_10B004007</name>
</gene>
<comment type="caution">
    <text evidence="2">The sequence shown here is derived from an EMBL/GenBank/DDBJ whole genome shotgun (WGS) entry which is preliminary data.</text>
</comment>
<evidence type="ECO:0000313" key="3">
    <source>
        <dbReference type="Proteomes" id="UP000596742"/>
    </source>
</evidence>
<keyword evidence="3" id="KW-1185">Reference proteome</keyword>
<dbReference type="PANTHER" id="PTHR14187:SF5">
    <property type="entry name" value="HEAT SHOCK 70 KDA PROTEIN 12A"/>
    <property type="match status" value="1"/>
</dbReference>
<dbReference type="GO" id="GO:0006508">
    <property type="term" value="P:proteolysis"/>
    <property type="evidence" value="ECO:0007669"/>
    <property type="project" value="InterPro"/>
</dbReference>
<organism evidence="2 3">
    <name type="scientific">Mytilus galloprovincialis</name>
    <name type="common">Mediterranean mussel</name>
    <dbReference type="NCBI Taxonomy" id="29158"/>
    <lineage>
        <taxon>Eukaryota</taxon>
        <taxon>Metazoa</taxon>
        <taxon>Spiralia</taxon>
        <taxon>Lophotrochozoa</taxon>
        <taxon>Mollusca</taxon>
        <taxon>Bivalvia</taxon>
        <taxon>Autobranchia</taxon>
        <taxon>Pteriomorphia</taxon>
        <taxon>Mytilida</taxon>
        <taxon>Mytiloidea</taxon>
        <taxon>Mytilidae</taxon>
        <taxon>Mytilinae</taxon>
        <taxon>Mytilus</taxon>
    </lineage>
</organism>